<evidence type="ECO:0000256" key="6">
    <source>
        <dbReference type="ARBA" id="ARBA00023136"/>
    </source>
</evidence>
<dbReference type="Proteomes" id="UP000009045">
    <property type="component" value="Plasmid pSmeSM11a"/>
</dbReference>
<evidence type="ECO:0000256" key="4">
    <source>
        <dbReference type="ARBA" id="ARBA00022692"/>
    </source>
</evidence>
<dbReference type="SUPFAM" id="SSF161098">
    <property type="entry name" value="MetI-like"/>
    <property type="match status" value="1"/>
</dbReference>
<keyword evidence="9" id="KW-0614">Plasmid</keyword>
<dbReference type="PROSITE" id="PS50928">
    <property type="entry name" value="ABC_TM1"/>
    <property type="match status" value="1"/>
</dbReference>
<feature type="transmembrane region" description="Helical" evidence="7">
    <location>
        <begin position="227"/>
        <end position="247"/>
    </location>
</feature>
<keyword evidence="3" id="KW-1003">Cell membrane</keyword>
<dbReference type="CDD" id="cd06261">
    <property type="entry name" value="TM_PBP2"/>
    <property type="match status" value="1"/>
</dbReference>
<dbReference type="GO" id="GO:0005886">
    <property type="term" value="C:plasma membrane"/>
    <property type="evidence" value="ECO:0007669"/>
    <property type="project" value="UniProtKB-SubCell"/>
</dbReference>
<evidence type="ECO:0000313" key="9">
    <source>
        <dbReference type="EMBL" id="ABA55999.1"/>
    </source>
</evidence>
<feature type="transmembrane region" description="Helical" evidence="7">
    <location>
        <begin position="36"/>
        <end position="57"/>
    </location>
</feature>
<feature type="transmembrane region" description="Helical" evidence="7">
    <location>
        <begin position="101"/>
        <end position="122"/>
    </location>
</feature>
<keyword evidence="6 7" id="KW-0472">Membrane</keyword>
<evidence type="ECO:0000256" key="1">
    <source>
        <dbReference type="ARBA" id="ARBA00004651"/>
    </source>
</evidence>
<comment type="subcellular location">
    <subcellularLocation>
        <location evidence="1 7">Cell membrane</location>
        <topology evidence="1 7">Multi-pass membrane protein</topology>
    </subcellularLocation>
</comment>
<reference evidence="9 10" key="1">
    <citation type="journal article" date="2006" name="Appl. Environ. Microbiol.">
        <title>Sequence analysis of the 144-kilobase accessory plasmid pSmeSM11a, isolated from a dominant Sinorhizobium meliloti strain identified during a long-term field release experiment.</title>
        <authorList>
            <person name="Stiens M."/>
            <person name="Schneiker S."/>
            <person name="Keller M."/>
            <person name="Kuhn S."/>
            <person name="Puhler A."/>
            <person name="Schluter A."/>
        </authorList>
    </citation>
    <scope>NUCLEOTIDE SEQUENCE [LARGE SCALE GENOMIC DNA]</scope>
    <source>
        <strain evidence="10">SM11</strain>
        <plasmid evidence="9 10">pSmeSM11a</plasmid>
    </source>
</reference>
<dbReference type="PANTHER" id="PTHR43005">
    <property type="entry name" value="BLR7065 PROTEIN"/>
    <property type="match status" value="1"/>
</dbReference>
<dbReference type="GO" id="GO:0055085">
    <property type="term" value="P:transmembrane transport"/>
    <property type="evidence" value="ECO:0007669"/>
    <property type="project" value="InterPro"/>
</dbReference>
<dbReference type="AlphaFoldDB" id="Q1WLK1"/>
<evidence type="ECO:0000256" key="5">
    <source>
        <dbReference type="ARBA" id="ARBA00022989"/>
    </source>
</evidence>
<feature type="domain" description="ABC transmembrane type-1" evidence="8">
    <location>
        <begin position="97"/>
        <end position="309"/>
    </location>
</feature>
<sequence>MASTLVSKTAVPGRAQQQSAASSRGTRVLDLFDRHFRLITIAPAALLILSLTVVPAIELVRMAGAKIAFTNDGVERTAALAENIGRLANDWIYWRALLNTLAFVITSTLAELVLGLVLALAAQRMTRAKGMVRTLMLMPILIPPVAIGNMWRLMYNPEFGIIAHLVDQVAGVRLDMLGSTSTALLAVIIVDVWHWTPFMFLILLAGLEGLPEEVMQASHLDGANSLQRLRFIVLPMLWPAIAVAFVFRSIGAFKVFDQIYLLTSGGPGVSTEVLSLYVFKVFFQNNELGYGALLSLVTIAIVCSYLAVFRIAQRTKGAL</sequence>
<comment type="similarity">
    <text evidence="7">Belongs to the binding-protein-dependent transport system permease family.</text>
</comment>
<feature type="transmembrane region" description="Helical" evidence="7">
    <location>
        <begin position="183"/>
        <end position="207"/>
    </location>
</feature>
<keyword evidence="2 7" id="KW-0813">Transport</keyword>
<feature type="transmembrane region" description="Helical" evidence="7">
    <location>
        <begin position="134"/>
        <end position="153"/>
    </location>
</feature>
<geneLocation type="plasmid" evidence="9 10">
    <name>pSmeSM11a</name>
</geneLocation>
<dbReference type="InterPro" id="IPR000515">
    <property type="entry name" value="MetI-like"/>
</dbReference>
<evidence type="ECO:0000256" key="7">
    <source>
        <dbReference type="RuleBase" id="RU363032"/>
    </source>
</evidence>
<proteinExistence type="inferred from homology"/>
<feature type="transmembrane region" description="Helical" evidence="7">
    <location>
        <begin position="288"/>
        <end position="309"/>
    </location>
</feature>
<dbReference type="InterPro" id="IPR035906">
    <property type="entry name" value="MetI-like_sf"/>
</dbReference>
<protein>
    <submittedName>
        <fullName evidence="9">ABC transporter permease protein</fullName>
    </submittedName>
</protein>
<dbReference type="PANTHER" id="PTHR43005:SF1">
    <property type="entry name" value="SPERMIDINE_PUTRESCINE TRANSPORT SYSTEM PERMEASE PROTEIN"/>
    <property type="match status" value="1"/>
</dbReference>
<evidence type="ECO:0000256" key="3">
    <source>
        <dbReference type="ARBA" id="ARBA00022475"/>
    </source>
</evidence>
<dbReference type="Pfam" id="PF00528">
    <property type="entry name" value="BPD_transp_1"/>
    <property type="match status" value="1"/>
</dbReference>
<organism evidence="9 10">
    <name type="scientific">Sinorhizobium meliloti (strain SM11)</name>
    <dbReference type="NCBI Taxonomy" id="707241"/>
    <lineage>
        <taxon>Bacteria</taxon>
        <taxon>Pseudomonadati</taxon>
        <taxon>Pseudomonadota</taxon>
        <taxon>Alphaproteobacteria</taxon>
        <taxon>Hyphomicrobiales</taxon>
        <taxon>Rhizobiaceae</taxon>
        <taxon>Sinorhizobium/Ensifer group</taxon>
        <taxon>Sinorhizobium</taxon>
    </lineage>
</organism>
<name>Q1WLK1_SINMM</name>
<evidence type="ECO:0000313" key="10">
    <source>
        <dbReference type="Proteomes" id="UP000009045"/>
    </source>
</evidence>
<reference evidence="10" key="2">
    <citation type="journal article" date="2011" name="J. Biotechnol.">
        <title>The complete genome sequence of the dominant Sinorhizobium meliloti field isolate SM11 extends the S. meliloti pan-genome.</title>
        <authorList>
            <person name="Schneiker-Bekel S."/>
            <person name="Wibberg D."/>
            <person name="Bekel T."/>
            <person name="Blom J."/>
            <person name="Linke B."/>
            <person name="Neuweger H."/>
            <person name="Stiens M."/>
            <person name="Vorholter F.J."/>
            <person name="Weidner S."/>
            <person name="Goesmann A."/>
            <person name="Puhler A."/>
            <person name="Schluter A."/>
        </authorList>
    </citation>
    <scope>NUCLEOTIDE SEQUENCE [LARGE SCALE GENOMIC DNA]</scope>
    <source>
        <strain evidence="10">SM11</strain>
        <plasmid evidence="10">pSmeSM11a</plasmid>
    </source>
</reference>
<dbReference type="EMBL" id="DQ145546">
    <property type="protein sequence ID" value="ABA55999.1"/>
    <property type="molecule type" value="Genomic_DNA"/>
</dbReference>
<keyword evidence="5 7" id="KW-1133">Transmembrane helix</keyword>
<accession>Q1WLK1</accession>
<keyword evidence="4 7" id="KW-0812">Transmembrane</keyword>
<evidence type="ECO:0000256" key="2">
    <source>
        <dbReference type="ARBA" id="ARBA00022448"/>
    </source>
</evidence>
<evidence type="ECO:0000259" key="8">
    <source>
        <dbReference type="PROSITE" id="PS50928"/>
    </source>
</evidence>
<dbReference type="Gene3D" id="1.10.3720.10">
    <property type="entry name" value="MetI-like"/>
    <property type="match status" value="1"/>
</dbReference>